<dbReference type="OrthoDB" id="9805176at2"/>
<organism evidence="1 2">
    <name type="scientific">Enterovirga rhinocerotis</name>
    <dbReference type="NCBI Taxonomy" id="1339210"/>
    <lineage>
        <taxon>Bacteria</taxon>
        <taxon>Pseudomonadati</taxon>
        <taxon>Pseudomonadota</taxon>
        <taxon>Alphaproteobacteria</taxon>
        <taxon>Hyphomicrobiales</taxon>
        <taxon>Methylobacteriaceae</taxon>
        <taxon>Enterovirga</taxon>
    </lineage>
</organism>
<dbReference type="EMBL" id="SNZR01000014">
    <property type="protein sequence ID" value="TDR88882.1"/>
    <property type="molecule type" value="Genomic_DNA"/>
</dbReference>
<gene>
    <name evidence="1" type="ORF">EV668_3365</name>
</gene>
<evidence type="ECO:0000313" key="2">
    <source>
        <dbReference type="Proteomes" id="UP000295122"/>
    </source>
</evidence>
<dbReference type="Pfam" id="PF14196">
    <property type="entry name" value="ATC_hydrolase"/>
    <property type="match status" value="1"/>
</dbReference>
<keyword evidence="2" id="KW-1185">Reference proteome</keyword>
<reference evidence="1 2" key="1">
    <citation type="submission" date="2019-03" db="EMBL/GenBank/DDBJ databases">
        <title>Genomic Encyclopedia of Type Strains, Phase IV (KMG-IV): sequencing the most valuable type-strain genomes for metagenomic binning, comparative biology and taxonomic classification.</title>
        <authorList>
            <person name="Goeker M."/>
        </authorList>
    </citation>
    <scope>NUCLEOTIDE SEQUENCE [LARGE SCALE GENOMIC DNA]</scope>
    <source>
        <strain evidence="1 2">DSM 25903</strain>
    </source>
</reference>
<accession>A0A4R7BV07</accession>
<protein>
    <submittedName>
        <fullName evidence="1">L-2-amino-thiazoline-4-carboxylic acid hydrolase-like protein</fullName>
    </submittedName>
</protein>
<dbReference type="AlphaFoldDB" id="A0A4R7BV07"/>
<dbReference type="Proteomes" id="UP000295122">
    <property type="component" value="Unassembled WGS sequence"/>
</dbReference>
<dbReference type="GO" id="GO:0016787">
    <property type="term" value="F:hydrolase activity"/>
    <property type="evidence" value="ECO:0007669"/>
    <property type="project" value="UniProtKB-KW"/>
</dbReference>
<comment type="caution">
    <text evidence="1">The sequence shown here is derived from an EMBL/GenBank/DDBJ whole genome shotgun (WGS) entry which is preliminary data.</text>
</comment>
<keyword evidence="1" id="KW-0378">Hydrolase</keyword>
<name>A0A4R7BV07_9HYPH</name>
<dbReference type="RefSeq" id="WP_133772148.1">
    <property type="nucleotide sequence ID" value="NZ_SNZR01000014.1"/>
</dbReference>
<evidence type="ECO:0000313" key="1">
    <source>
        <dbReference type="EMBL" id="TDR88882.1"/>
    </source>
</evidence>
<dbReference type="InterPro" id="IPR026002">
    <property type="entry name" value="ATC_hydrolase-like"/>
</dbReference>
<proteinExistence type="predicted"/>
<sequence length="162" mass="18031">MSAEAELGILARRRIEAEVIKPIYETLCERLGQEQARALIGEAIAKTAVAVGRDFAAREPGGADLHTFADLQRLWTQDDALEVTVLQADKDAFSYDVHRCRYAEMYRDMGLGEIGHLLSCNRDHAFIEGYDPDVELTRTTTIMSGGTCCDFRYRAKKPEGGS</sequence>